<keyword evidence="1" id="KW-0175">Coiled coil</keyword>
<comment type="caution">
    <text evidence="2">The sequence shown here is derived from an EMBL/GenBank/DDBJ whole genome shotgun (WGS) entry which is preliminary data.</text>
</comment>
<keyword evidence="4" id="KW-1185">Reference proteome</keyword>
<evidence type="ECO:0000313" key="3">
    <source>
        <dbReference type="EMBL" id="CAL5976626.1"/>
    </source>
</evidence>
<name>A0AA86QVB2_9EUKA</name>
<organism evidence="2">
    <name type="scientific">Hexamita inflata</name>
    <dbReference type="NCBI Taxonomy" id="28002"/>
    <lineage>
        <taxon>Eukaryota</taxon>
        <taxon>Metamonada</taxon>
        <taxon>Diplomonadida</taxon>
        <taxon>Hexamitidae</taxon>
        <taxon>Hexamitinae</taxon>
        <taxon>Hexamita</taxon>
    </lineage>
</organism>
<feature type="coiled-coil region" evidence="1">
    <location>
        <begin position="63"/>
        <end position="90"/>
    </location>
</feature>
<dbReference type="Proteomes" id="UP001642409">
    <property type="component" value="Unassembled WGS sequence"/>
</dbReference>
<accession>A0AA86QVB2</accession>
<evidence type="ECO:0000256" key="1">
    <source>
        <dbReference type="SAM" id="Coils"/>
    </source>
</evidence>
<evidence type="ECO:0000313" key="2">
    <source>
        <dbReference type="EMBL" id="CAI9962181.1"/>
    </source>
</evidence>
<dbReference type="EMBL" id="CATOUU010000952">
    <property type="protein sequence ID" value="CAI9962181.1"/>
    <property type="molecule type" value="Genomic_DNA"/>
</dbReference>
<dbReference type="AlphaFoldDB" id="A0AA86QVB2"/>
<reference evidence="3 4" key="2">
    <citation type="submission" date="2024-07" db="EMBL/GenBank/DDBJ databases">
        <authorList>
            <person name="Akdeniz Z."/>
        </authorList>
    </citation>
    <scope>NUCLEOTIDE SEQUENCE [LARGE SCALE GENOMIC DNA]</scope>
</reference>
<reference evidence="2" key="1">
    <citation type="submission" date="2023-06" db="EMBL/GenBank/DDBJ databases">
        <authorList>
            <person name="Kurt Z."/>
        </authorList>
    </citation>
    <scope>NUCLEOTIDE SEQUENCE</scope>
</reference>
<evidence type="ECO:0000313" key="4">
    <source>
        <dbReference type="Proteomes" id="UP001642409"/>
    </source>
</evidence>
<proteinExistence type="predicted"/>
<sequence>MYCVNENEIVLKTHKLCTIYESDDESQQDSLQISRRSSISCIDDNQLHEAEVVNLLKLTNYSIQTVQHDIQHIQKHLEVLERNIKRITKNGSILKIQMELQQETLE</sequence>
<gene>
    <name evidence="3" type="ORF">HINF_LOCUS3910</name>
    <name evidence="2" type="ORF">HINF_LOCUS49826</name>
</gene>
<dbReference type="EMBL" id="CAXDID020000007">
    <property type="protein sequence ID" value="CAL5976626.1"/>
    <property type="molecule type" value="Genomic_DNA"/>
</dbReference>
<protein>
    <submittedName>
        <fullName evidence="3">Hypothetical_protein</fullName>
    </submittedName>
</protein>